<dbReference type="EMBL" id="CP119313">
    <property type="protein sequence ID" value="WEK21361.1"/>
    <property type="molecule type" value="Genomic_DNA"/>
</dbReference>
<dbReference type="AlphaFoldDB" id="A0AAJ6B9D4"/>
<organism evidence="2 3">
    <name type="scientific">Candidatus Pedobacter colombiensis</name>
    <dbReference type="NCBI Taxonomy" id="3121371"/>
    <lineage>
        <taxon>Bacteria</taxon>
        <taxon>Pseudomonadati</taxon>
        <taxon>Bacteroidota</taxon>
        <taxon>Sphingobacteriia</taxon>
        <taxon>Sphingobacteriales</taxon>
        <taxon>Sphingobacteriaceae</taxon>
        <taxon>Pedobacter</taxon>
    </lineage>
</organism>
<accession>A0AAJ6B9D4</accession>
<sequence>MKNTIKIFLLLILFSTAKAKAQTWEELFDQSRTQTKYLIEQVAALQVYITHVQKTYKIAKEGLNFIGDAAKGEFNLHDEFFTSLQNVNPTVRKYPQIASIIVLQSRIISSTKNYNKTIRDRKTLGPNEMDYVITVFDRVLKDCAAILDELIAVTSSNKLEMKDDERIARIDKLYNEMQQNYAFTENFGSGAVQLAVARADAKTAIENSRILNNIKK</sequence>
<feature type="chain" id="PRO_5042474296" description="TerB family tellurite resistance protein" evidence="1">
    <location>
        <begin position="22"/>
        <end position="216"/>
    </location>
</feature>
<evidence type="ECO:0008006" key="4">
    <source>
        <dbReference type="Google" id="ProtNLM"/>
    </source>
</evidence>
<evidence type="ECO:0000313" key="2">
    <source>
        <dbReference type="EMBL" id="WEK21361.1"/>
    </source>
</evidence>
<feature type="signal peptide" evidence="1">
    <location>
        <begin position="1"/>
        <end position="21"/>
    </location>
</feature>
<gene>
    <name evidence="2" type="ORF">P0Y49_09430</name>
</gene>
<dbReference type="Proteomes" id="UP001214530">
    <property type="component" value="Chromosome"/>
</dbReference>
<keyword evidence="1" id="KW-0732">Signal</keyword>
<proteinExistence type="predicted"/>
<evidence type="ECO:0000256" key="1">
    <source>
        <dbReference type="SAM" id="SignalP"/>
    </source>
</evidence>
<name>A0AAJ6B9D4_9SPHI</name>
<evidence type="ECO:0000313" key="3">
    <source>
        <dbReference type="Proteomes" id="UP001214530"/>
    </source>
</evidence>
<protein>
    <recommendedName>
        <fullName evidence="4">TerB family tellurite resistance protein</fullName>
    </recommendedName>
</protein>
<reference evidence="2" key="1">
    <citation type="submission" date="2023-03" db="EMBL/GenBank/DDBJ databases">
        <title>Andean soil-derived lignocellulolytic bacterial consortium as a source of novel taxa and putative plastic-active enzymes.</title>
        <authorList>
            <person name="Diaz-Garcia L."/>
            <person name="Chuvochina M."/>
            <person name="Feuerriegel G."/>
            <person name="Bunk B."/>
            <person name="Sproer C."/>
            <person name="Streit W.R."/>
            <person name="Rodriguez L.M."/>
            <person name="Overmann J."/>
            <person name="Jimenez D.J."/>
        </authorList>
    </citation>
    <scope>NUCLEOTIDE SEQUENCE</scope>
    <source>
        <strain evidence="2">MAG 3858</strain>
    </source>
</reference>